<reference evidence="2 3" key="1">
    <citation type="journal article" date="2019" name="BMC Genomics">
        <title>Chromosome level assembly and comparative genome analysis confirm lager-brewing yeasts originated from a single hybridization.</title>
        <authorList>
            <person name="Salazar A.N."/>
            <person name="Gorter de Vries A.R."/>
            <person name="van den Broek M."/>
            <person name="Brouwers N."/>
            <person name="de la Torre Cortes P."/>
            <person name="Kuijpers N.G.A."/>
            <person name="Daran J.G."/>
            <person name="Abeel T."/>
        </authorList>
    </citation>
    <scope>NUCLEOTIDE SEQUENCE [LARGE SCALE GENOMIC DNA]</scope>
    <source>
        <strain evidence="2 3">CBS 1483</strain>
    </source>
</reference>
<evidence type="ECO:0008006" key="4">
    <source>
        <dbReference type="Google" id="ProtNLM"/>
    </source>
</evidence>
<protein>
    <recommendedName>
        <fullName evidence="4">YMR160Wp-like protein</fullName>
    </recommendedName>
</protein>
<dbReference type="AlphaFoldDB" id="A0A6C1ED67"/>
<accession>A0A6C1ED67</accession>
<keyword evidence="3" id="KW-1185">Reference proteome</keyword>
<proteinExistence type="predicted"/>
<evidence type="ECO:0000313" key="2">
    <source>
        <dbReference type="EMBL" id="QID87296.1"/>
    </source>
</evidence>
<feature type="region of interest" description="Disordered" evidence="1">
    <location>
        <begin position="641"/>
        <end position="662"/>
    </location>
</feature>
<dbReference type="OrthoDB" id="3972942at2759"/>
<sequence length="842" mass="98179">MDVEQQRKQQQLQLGQIEQIEQIEQGEEQEQQGLQESQESKEGQQQQQQKQKQKQQQQQQQQQSLWKSWWHSNAEDRMDVAINTEYLAEPERSSSSSRIQDVNINNGNNGLWSKIASFATSRYRNAPIIVDDNTRYSQLNIEQIDFLESEAKDMISKKSKSWCWFEAIPHKTTSSNIIDSSDTPGIISVYGTGSAKCPLPLNKYPGDGNNPGYNVFINDSLILPSESPTDFFHVQPLRTKILNTIKNYYNFPNEQHLYLRQNKTALLKDKKVIIISVVGDLPEKYEQRSLESQRSAYYLSKKLSQNLTHEQPERILTLSFQCPLHSQELIPTYKECVELLNHWAHLFKSVDAVFFVGAYHSVPLTLLLAKYIVQNHEVLEFDENTTVGVLSFQSCLQGYRFWDHSSDFVNNSYGNLSSNTNINENDNNENEFNNDFTTKSQQIKEKQLFQGIDKRQQEMLSKVKNYRKIDSSESKLVQDALDWLLFNWDSFRLTFFGKLYDNFMTISEKLAIDYNHPKILRNLWCNGKYMGVDLKDPNNLNFDNGDDDTDNSNNDIHIKTPNFESKLKIPANRLFELTLWNILMLTENLGYKQFIPIINLLGPFFISRSFNEYTLPPNVKKQYQNNTKVWLQEMDNKWKLNGPQFNHEQRKNENTGSSSTSLLPEDISTVNDFLQFVQYQNEKAPDFVKIYSDIYDDDLVYKCFLHNTIFTKNPLSPKHLCLNIDLDTPTSILNTVNQYDLVWKIHDSFSKLIQLKNLPQQEVPQVLRLSISLNCFLDSIATKTGPVFQRDNIEALRRLTEIWRTYQDWSPPTRGLKHLREILSVLAMYDNPKNLINDVRRT</sequence>
<feature type="compositionally biased region" description="Low complexity" evidence="1">
    <location>
        <begin position="31"/>
        <end position="58"/>
    </location>
</feature>
<evidence type="ECO:0000256" key="1">
    <source>
        <dbReference type="SAM" id="MobiDB-lite"/>
    </source>
</evidence>
<gene>
    <name evidence="2" type="ORF">GRS66_009968</name>
</gene>
<name>A0A6C1ED67_SACPS</name>
<dbReference type="Proteomes" id="UP000501346">
    <property type="component" value="Chromosome SeXIII-ScXIII"/>
</dbReference>
<evidence type="ECO:0000313" key="3">
    <source>
        <dbReference type="Proteomes" id="UP000501346"/>
    </source>
</evidence>
<dbReference type="EMBL" id="CP049010">
    <property type="protein sequence ID" value="QID87296.1"/>
    <property type="molecule type" value="Genomic_DNA"/>
</dbReference>
<feature type="region of interest" description="Disordered" evidence="1">
    <location>
        <begin position="23"/>
        <end position="58"/>
    </location>
</feature>
<organism evidence="2 3">
    <name type="scientific">Saccharomyces pastorianus</name>
    <name type="common">Lager yeast</name>
    <name type="synonym">Saccharomyces cerevisiae x Saccharomyces eubayanus</name>
    <dbReference type="NCBI Taxonomy" id="27292"/>
    <lineage>
        <taxon>Eukaryota</taxon>
        <taxon>Fungi</taxon>
        <taxon>Dikarya</taxon>
        <taxon>Ascomycota</taxon>
        <taxon>Saccharomycotina</taxon>
        <taxon>Saccharomycetes</taxon>
        <taxon>Saccharomycetales</taxon>
        <taxon>Saccharomycetaceae</taxon>
        <taxon>Saccharomyces</taxon>
    </lineage>
</organism>